<accession>A0A8S5QVS3</accession>
<dbReference type="EMBL" id="BK015745">
    <property type="protein sequence ID" value="DAE23074.1"/>
    <property type="molecule type" value="Genomic_DNA"/>
</dbReference>
<protein>
    <submittedName>
        <fullName evidence="1">Uncharacterized protein</fullName>
    </submittedName>
</protein>
<reference evidence="1" key="1">
    <citation type="journal article" date="2021" name="Proc. Natl. Acad. Sci. U.S.A.">
        <title>A Catalog of Tens of Thousands of Viruses from Human Metagenomes Reveals Hidden Associations with Chronic Diseases.</title>
        <authorList>
            <person name="Tisza M.J."/>
            <person name="Buck C.B."/>
        </authorList>
    </citation>
    <scope>NUCLEOTIDE SEQUENCE</scope>
    <source>
        <strain evidence="1">CtuyW65</strain>
    </source>
</reference>
<dbReference type="InterPro" id="IPR056951">
    <property type="entry name" value="Phage_connect_2"/>
</dbReference>
<name>A0A8S5QVS3_9CAUD</name>
<sequence>MESESDSILISTKKMAGIDKSYEVFDLDIITYINAVFMILNQLGVGTKSVFSINDSTATWSEFEEGNSDIKACRAYMAQKVRLKFDPPTSATIKQALQESIDELEWRLVHQVEINRHLGEA</sequence>
<dbReference type="Pfam" id="PF24829">
    <property type="entry name" value="Phage_connect_2"/>
    <property type="match status" value="1"/>
</dbReference>
<proteinExistence type="predicted"/>
<organism evidence="1">
    <name type="scientific">Siphoviridae sp. ctuyW65</name>
    <dbReference type="NCBI Taxonomy" id="2826508"/>
    <lineage>
        <taxon>Viruses</taxon>
        <taxon>Duplodnaviria</taxon>
        <taxon>Heunggongvirae</taxon>
        <taxon>Uroviricota</taxon>
        <taxon>Caudoviricetes</taxon>
    </lineage>
</organism>
<evidence type="ECO:0000313" key="1">
    <source>
        <dbReference type="EMBL" id="DAE23074.1"/>
    </source>
</evidence>